<keyword evidence="3" id="KW-1185">Reference proteome</keyword>
<reference evidence="2 3" key="1">
    <citation type="submission" date="2016-06" db="EMBL/GenBank/DDBJ databases">
        <title>Complete genome sequence of a saline-alkali tolerant type strain Dietzia timorensis ID05-A0528T.</title>
        <authorList>
            <person name="Wu X."/>
        </authorList>
    </citation>
    <scope>NUCLEOTIDE SEQUENCE [LARGE SCALE GENOMIC DNA]</scope>
    <source>
        <strain evidence="2 3">ID05-A0528</strain>
    </source>
</reference>
<proteinExistence type="predicted"/>
<protein>
    <recommendedName>
        <fullName evidence="1">YdhG-like domain-containing protein</fullName>
    </recommendedName>
</protein>
<accession>A0A173LGV6</accession>
<dbReference type="KEGG" id="dtm:BJL86_0012"/>
<dbReference type="OrthoDB" id="3236524at2"/>
<dbReference type="Proteomes" id="UP000186104">
    <property type="component" value="Chromosome"/>
</dbReference>
<dbReference type="SUPFAM" id="SSF159888">
    <property type="entry name" value="YdhG-like"/>
    <property type="match status" value="1"/>
</dbReference>
<dbReference type="AlphaFoldDB" id="A0A173LGV6"/>
<dbReference type="Pfam" id="PF08818">
    <property type="entry name" value="DUF1801"/>
    <property type="match status" value="1"/>
</dbReference>
<name>A0A173LGV6_9ACTN</name>
<evidence type="ECO:0000313" key="3">
    <source>
        <dbReference type="Proteomes" id="UP000186104"/>
    </source>
</evidence>
<evidence type="ECO:0000313" key="2">
    <source>
        <dbReference type="EMBL" id="ANI90824.1"/>
    </source>
</evidence>
<dbReference type="RefSeq" id="WP_067474390.1">
    <property type="nucleotide sequence ID" value="NZ_CP015961.1"/>
</dbReference>
<dbReference type="InterPro" id="IPR014922">
    <property type="entry name" value="YdhG-like"/>
</dbReference>
<gene>
    <name evidence="2" type="ORF">BJL86_0012</name>
</gene>
<evidence type="ECO:0000259" key="1">
    <source>
        <dbReference type="Pfam" id="PF08818"/>
    </source>
</evidence>
<dbReference type="STRING" id="499555.BJL86_0012"/>
<feature type="domain" description="YdhG-like" evidence="1">
    <location>
        <begin position="20"/>
        <end position="111"/>
    </location>
</feature>
<dbReference type="EMBL" id="CP015961">
    <property type="protein sequence ID" value="ANI90824.1"/>
    <property type="molecule type" value="Genomic_DNA"/>
</dbReference>
<dbReference type="Gene3D" id="3.90.1150.200">
    <property type="match status" value="1"/>
</dbReference>
<organism evidence="2 3">
    <name type="scientific">Dietzia timorensis</name>
    <dbReference type="NCBI Taxonomy" id="499555"/>
    <lineage>
        <taxon>Bacteria</taxon>
        <taxon>Bacillati</taxon>
        <taxon>Actinomycetota</taxon>
        <taxon>Actinomycetes</taxon>
        <taxon>Mycobacteriales</taxon>
        <taxon>Dietziaceae</taxon>
        <taxon>Dietzia</taxon>
    </lineage>
</organism>
<sequence length="123" mass="13828">MAKPTTIDEYIAPLTPEQAESIEEFRRLGHSAVPDAEEAVKWGHPAIVHPRGTILFVFSAHAKHASIAFTPSTREHFDAQLTDYSTGKGSVKLPYTQEIPSALIKEMMSFRLREFEDDGVLWM</sequence>